<dbReference type="PROSITE" id="PS50885">
    <property type="entry name" value="HAMP"/>
    <property type="match status" value="1"/>
</dbReference>
<dbReference type="SUPFAM" id="SSF158472">
    <property type="entry name" value="HAMP domain-like"/>
    <property type="match status" value="1"/>
</dbReference>
<evidence type="ECO:0000256" key="7">
    <source>
        <dbReference type="ARBA" id="ARBA00022777"/>
    </source>
</evidence>
<dbReference type="SUPFAM" id="SSF47384">
    <property type="entry name" value="Homodimeric domain of signal transducing histidine kinase"/>
    <property type="match status" value="1"/>
</dbReference>
<dbReference type="InterPro" id="IPR004358">
    <property type="entry name" value="Sig_transdc_His_kin-like_C"/>
</dbReference>
<dbReference type="GO" id="GO:0016020">
    <property type="term" value="C:membrane"/>
    <property type="evidence" value="ECO:0007669"/>
    <property type="project" value="UniProtKB-SubCell"/>
</dbReference>
<sequence length="590" mass="67339">MIRKSIIFKLWISILMLMMFTIVFLGVFVGKYFDELYYSFETRSLVSKANHISEVIVFRQDKKLASEITWEIAREAKASVFIETQWEFIGSVDTGVNLEEIPEEVKLSPTDIERIYQGQVVVRRGFLQDQQSEILAVGVPLVNQRREIFGAVTLYKPTQQISEIINQAEMLIVYTATIALLLSIVLAIYLSKRISDPLLQMNDVARNMAEGKFNRQIHVKTDDEIGTLGHSMNVLALELDSSIQALNKEKEQLNSILSSMSDSVMTISKDKKIIISNPPATKLLKQWVMNYRTGQQYYIDRLPKELADMIVEAFNKEEELNHDVNILGRTYAVAVDPLYQNSKQINGIVAVLRDVTEEKRMDKLRKDFVANVSHELRTPLAMLQGYSEALLDDIAEDPKTRKELAEVINDEALRMKRLVNDLLDLAKLEARQIELDKTTIEMREVLDSLLKKYTRLHPNKEFAFQTSGHDIYCYVDIARIEQVLINLIDNAVRHTGDHGKITVELFQNDMVTITVQDNGFGIPEEDLPFIFERFYKADKARTRSKSGTGLGLAITKNIIEAHLGEISVKSQIDVGTTFIIELPKLSGEQW</sequence>
<comment type="caution">
    <text evidence="15">The sequence shown here is derived from an EMBL/GenBank/DDBJ whole genome shotgun (WGS) entry which is preliminary data.</text>
</comment>
<dbReference type="PANTHER" id="PTHR42878:SF3">
    <property type="entry name" value="HISTIDINE PROTEIN KINASE SAES"/>
    <property type="match status" value="1"/>
</dbReference>
<comment type="subcellular location">
    <subcellularLocation>
        <location evidence="2">Membrane</location>
    </subcellularLocation>
</comment>
<dbReference type="InterPro" id="IPR005467">
    <property type="entry name" value="His_kinase_dom"/>
</dbReference>
<name>A0A1E5L6U2_9FIRM</name>
<dbReference type="EMBL" id="MJAT01000012">
    <property type="protein sequence ID" value="OEH85724.1"/>
    <property type="molecule type" value="Genomic_DNA"/>
</dbReference>
<dbReference type="Gene3D" id="3.30.565.10">
    <property type="entry name" value="Histidine kinase-like ATPase, C-terminal domain"/>
    <property type="match status" value="1"/>
</dbReference>
<evidence type="ECO:0000256" key="9">
    <source>
        <dbReference type="ARBA" id="ARBA00023012"/>
    </source>
</evidence>
<dbReference type="EC" id="2.7.13.3" evidence="3"/>
<dbReference type="PANTHER" id="PTHR42878">
    <property type="entry name" value="TWO-COMPONENT HISTIDINE KINASE"/>
    <property type="match status" value="1"/>
</dbReference>
<evidence type="ECO:0000256" key="6">
    <source>
        <dbReference type="ARBA" id="ARBA00022692"/>
    </source>
</evidence>
<dbReference type="SMART" id="SM00388">
    <property type="entry name" value="HisKA"/>
    <property type="match status" value="1"/>
</dbReference>
<dbReference type="Pfam" id="PF02518">
    <property type="entry name" value="HATPase_c"/>
    <property type="match status" value="1"/>
</dbReference>
<evidence type="ECO:0000256" key="5">
    <source>
        <dbReference type="ARBA" id="ARBA00022679"/>
    </source>
</evidence>
<dbReference type="InterPro" id="IPR036890">
    <property type="entry name" value="HATPase_C_sf"/>
</dbReference>
<keyword evidence="4" id="KW-0597">Phosphoprotein</keyword>
<dbReference type="FunFam" id="3.30.565.10:FF:000006">
    <property type="entry name" value="Sensor histidine kinase WalK"/>
    <property type="match status" value="1"/>
</dbReference>
<dbReference type="Pfam" id="PF00672">
    <property type="entry name" value="HAMP"/>
    <property type="match status" value="1"/>
</dbReference>
<evidence type="ECO:0000256" key="8">
    <source>
        <dbReference type="ARBA" id="ARBA00022989"/>
    </source>
</evidence>
<protein>
    <recommendedName>
        <fullName evidence="3">histidine kinase</fullName>
        <ecNumber evidence="3">2.7.13.3</ecNumber>
    </recommendedName>
</protein>
<keyword evidence="8 12" id="KW-1133">Transmembrane helix</keyword>
<dbReference type="Gene3D" id="6.10.340.10">
    <property type="match status" value="1"/>
</dbReference>
<dbReference type="CDD" id="cd00082">
    <property type="entry name" value="HisKA"/>
    <property type="match status" value="1"/>
</dbReference>
<dbReference type="InterPro" id="IPR050351">
    <property type="entry name" value="BphY/WalK/GraS-like"/>
</dbReference>
<evidence type="ECO:0000313" key="15">
    <source>
        <dbReference type="EMBL" id="OEH85724.1"/>
    </source>
</evidence>
<comment type="catalytic activity">
    <reaction evidence="1">
        <text>ATP + protein L-histidine = ADP + protein N-phospho-L-histidine.</text>
        <dbReference type="EC" id="2.7.13.3"/>
    </reaction>
</comment>
<dbReference type="Gene3D" id="3.30.450.20">
    <property type="entry name" value="PAS domain"/>
    <property type="match status" value="1"/>
</dbReference>
<organism evidence="15 16">
    <name type="scientific">Desulfuribacillus stibiiarsenatis</name>
    <dbReference type="NCBI Taxonomy" id="1390249"/>
    <lineage>
        <taxon>Bacteria</taxon>
        <taxon>Bacillati</taxon>
        <taxon>Bacillota</taxon>
        <taxon>Desulfuribacillia</taxon>
        <taxon>Desulfuribacillales</taxon>
        <taxon>Desulfuribacillaceae</taxon>
        <taxon>Desulfuribacillus</taxon>
    </lineage>
</organism>
<feature type="domain" description="Histidine kinase" evidence="13">
    <location>
        <begin position="371"/>
        <end position="586"/>
    </location>
</feature>
<evidence type="ECO:0000256" key="1">
    <source>
        <dbReference type="ARBA" id="ARBA00000085"/>
    </source>
</evidence>
<dbReference type="PRINTS" id="PR00344">
    <property type="entry name" value="BCTRLSENSOR"/>
</dbReference>
<feature type="transmembrane region" description="Helical" evidence="12">
    <location>
        <begin position="6"/>
        <end position="29"/>
    </location>
</feature>
<evidence type="ECO:0000256" key="12">
    <source>
        <dbReference type="SAM" id="Phobius"/>
    </source>
</evidence>
<dbReference type="AlphaFoldDB" id="A0A1E5L6U2"/>
<feature type="coiled-coil region" evidence="11">
    <location>
        <begin position="236"/>
        <end position="263"/>
    </location>
</feature>
<dbReference type="SUPFAM" id="SSF55874">
    <property type="entry name" value="ATPase domain of HSP90 chaperone/DNA topoisomerase II/histidine kinase"/>
    <property type="match status" value="1"/>
</dbReference>
<evidence type="ECO:0000313" key="16">
    <source>
        <dbReference type="Proteomes" id="UP000095255"/>
    </source>
</evidence>
<dbReference type="Gene3D" id="1.10.287.130">
    <property type="match status" value="1"/>
</dbReference>
<dbReference type="GO" id="GO:0000155">
    <property type="term" value="F:phosphorelay sensor kinase activity"/>
    <property type="evidence" value="ECO:0007669"/>
    <property type="project" value="InterPro"/>
</dbReference>
<dbReference type="CDD" id="cd00075">
    <property type="entry name" value="HATPase"/>
    <property type="match status" value="1"/>
</dbReference>
<dbReference type="Proteomes" id="UP000095255">
    <property type="component" value="Unassembled WGS sequence"/>
</dbReference>
<dbReference type="InterPro" id="IPR003594">
    <property type="entry name" value="HATPase_dom"/>
</dbReference>
<dbReference type="GO" id="GO:0030295">
    <property type="term" value="F:protein kinase activator activity"/>
    <property type="evidence" value="ECO:0007669"/>
    <property type="project" value="TreeGrafter"/>
</dbReference>
<accession>A0A1E5L6U2</accession>
<dbReference type="SMART" id="SM00304">
    <property type="entry name" value="HAMP"/>
    <property type="match status" value="1"/>
</dbReference>
<evidence type="ECO:0000259" key="13">
    <source>
        <dbReference type="PROSITE" id="PS50109"/>
    </source>
</evidence>
<dbReference type="STRING" id="1390249.BHU72_02715"/>
<keyword evidence="9" id="KW-0902">Two-component regulatory system</keyword>
<keyword evidence="11" id="KW-0175">Coiled coil</keyword>
<dbReference type="InterPro" id="IPR003661">
    <property type="entry name" value="HisK_dim/P_dom"/>
</dbReference>
<dbReference type="InterPro" id="IPR041328">
    <property type="entry name" value="HisK_sensor"/>
</dbReference>
<dbReference type="GO" id="GO:0000156">
    <property type="term" value="F:phosphorelay response regulator activity"/>
    <property type="evidence" value="ECO:0007669"/>
    <property type="project" value="TreeGrafter"/>
</dbReference>
<dbReference type="SUPFAM" id="SSF55785">
    <property type="entry name" value="PYP-like sensor domain (PAS domain)"/>
    <property type="match status" value="1"/>
</dbReference>
<dbReference type="PROSITE" id="PS50109">
    <property type="entry name" value="HIS_KIN"/>
    <property type="match status" value="1"/>
</dbReference>
<evidence type="ECO:0000256" key="2">
    <source>
        <dbReference type="ARBA" id="ARBA00004370"/>
    </source>
</evidence>
<evidence type="ECO:0000256" key="3">
    <source>
        <dbReference type="ARBA" id="ARBA00012438"/>
    </source>
</evidence>
<evidence type="ECO:0000256" key="4">
    <source>
        <dbReference type="ARBA" id="ARBA00022553"/>
    </source>
</evidence>
<dbReference type="InterPro" id="IPR003660">
    <property type="entry name" value="HAMP_dom"/>
</dbReference>
<dbReference type="CDD" id="cd06225">
    <property type="entry name" value="HAMP"/>
    <property type="match status" value="1"/>
</dbReference>
<keyword evidence="16" id="KW-1185">Reference proteome</keyword>
<keyword evidence="5" id="KW-0808">Transferase</keyword>
<keyword evidence="7" id="KW-0418">Kinase</keyword>
<keyword evidence="10 12" id="KW-0472">Membrane</keyword>
<dbReference type="SMART" id="SM00387">
    <property type="entry name" value="HATPase_c"/>
    <property type="match status" value="1"/>
</dbReference>
<keyword evidence="6 12" id="KW-0812">Transmembrane</keyword>
<evidence type="ECO:0000256" key="11">
    <source>
        <dbReference type="SAM" id="Coils"/>
    </source>
</evidence>
<dbReference type="OrthoDB" id="9813151at2"/>
<dbReference type="Pfam" id="PF00512">
    <property type="entry name" value="HisKA"/>
    <property type="match status" value="1"/>
</dbReference>
<dbReference type="Pfam" id="PF18698">
    <property type="entry name" value="HisK_sensor"/>
    <property type="match status" value="1"/>
</dbReference>
<dbReference type="InterPro" id="IPR035965">
    <property type="entry name" value="PAS-like_dom_sf"/>
</dbReference>
<gene>
    <name evidence="15" type="ORF">BHU72_02715</name>
</gene>
<reference evidence="15 16" key="1">
    <citation type="submission" date="2016-09" db="EMBL/GenBank/DDBJ databases">
        <title>Desulfuribacillus arsenicus sp. nov., an obligately anaerobic, dissimilatory arsenic- and antimonate-reducing bacterium isolated from anoxic sediments.</title>
        <authorList>
            <person name="Abin C.A."/>
            <person name="Hollibaugh J.T."/>
        </authorList>
    </citation>
    <scope>NUCLEOTIDE SEQUENCE [LARGE SCALE GENOMIC DNA]</scope>
    <source>
        <strain evidence="15 16">MLFW-2</strain>
    </source>
</reference>
<evidence type="ECO:0000259" key="14">
    <source>
        <dbReference type="PROSITE" id="PS50885"/>
    </source>
</evidence>
<evidence type="ECO:0000256" key="10">
    <source>
        <dbReference type="ARBA" id="ARBA00023136"/>
    </source>
</evidence>
<feature type="domain" description="HAMP" evidence="14">
    <location>
        <begin position="192"/>
        <end position="244"/>
    </location>
</feature>
<proteinExistence type="predicted"/>
<dbReference type="InterPro" id="IPR036097">
    <property type="entry name" value="HisK_dim/P_sf"/>
</dbReference>
<dbReference type="FunFam" id="1.10.287.130:FF:000001">
    <property type="entry name" value="Two-component sensor histidine kinase"/>
    <property type="match status" value="1"/>
</dbReference>
<dbReference type="GO" id="GO:0007234">
    <property type="term" value="P:osmosensory signaling via phosphorelay pathway"/>
    <property type="evidence" value="ECO:0007669"/>
    <property type="project" value="TreeGrafter"/>
</dbReference>